<dbReference type="InterPro" id="IPR006652">
    <property type="entry name" value="Kelch_1"/>
</dbReference>
<evidence type="ECO:0000313" key="5">
    <source>
        <dbReference type="RefSeq" id="XP_005099149.3"/>
    </source>
</evidence>
<feature type="compositionally biased region" description="Basic and acidic residues" evidence="3">
    <location>
        <begin position="310"/>
        <end position="323"/>
    </location>
</feature>
<sequence length="443" mass="49387">MDSTHARNNNSYWTNGSETTPRSDITDATASSYDDGPAETGSIREFPRTEQRLYVINRSGTGEASYLLLTEDRDNILSYRVHTELWKPTQGVMNFGVVVLDKSIYVIGGFHRARAVCLNRVLRYDACEGDWSECCHMILARAKFGVCTVDGRIYVCGGERTDGKTTGSCEVYDPATDTWTKSGMLLAPRANSACAGFGRDLLCAGGFFGGTAHDNLWIFEQHQWQEMDEYYPHTLPYCLDKCAVASVGNTIFFIGGISALLPKEKKSRKQDTNENGRGRLGNAPPNNQRLHPHQAASQNPKDANNTPQKKTPEKPTVRPKFQTERRMFSYTTSISAGTGSHHQGPQLDLISPWNIKLPAMIHSRHSAGAVRIGNKIHVVGGTCVETGQAVSVSEHFDLSRGLWEEDFTLRKCDVSNVCCVLLEVPKVPLTDRKNTYRLRWVMW</sequence>
<dbReference type="InterPro" id="IPR015915">
    <property type="entry name" value="Kelch-typ_b-propeller"/>
</dbReference>
<proteinExistence type="predicted"/>
<dbReference type="SMART" id="SM00612">
    <property type="entry name" value="Kelch"/>
    <property type="match status" value="2"/>
</dbReference>
<name>A0ABM0JQG6_APLCA</name>
<protein>
    <submittedName>
        <fullName evidence="5">Kelch-like protein 15</fullName>
    </submittedName>
</protein>
<dbReference type="PANTHER" id="PTHR46344">
    <property type="entry name" value="OS02G0202900 PROTEIN"/>
    <property type="match status" value="1"/>
</dbReference>
<feature type="region of interest" description="Disordered" evidence="3">
    <location>
        <begin position="264"/>
        <end position="323"/>
    </location>
</feature>
<evidence type="ECO:0000256" key="3">
    <source>
        <dbReference type="SAM" id="MobiDB-lite"/>
    </source>
</evidence>
<evidence type="ECO:0000256" key="2">
    <source>
        <dbReference type="ARBA" id="ARBA00022737"/>
    </source>
</evidence>
<keyword evidence="1" id="KW-0880">Kelch repeat</keyword>
<feature type="compositionally biased region" description="Polar residues" evidence="3">
    <location>
        <begin position="1"/>
        <end position="32"/>
    </location>
</feature>
<evidence type="ECO:0000313" key="4">
    <source>
        <dbReference type="Proteomes" id="UP000694888"/>
    </source>
</evidence>
<gene>
    <name evidence="5" type="primary">LOC101851410</name>
</gene>
<feature type="region of interest" description="Disordered" evidence="3">
    <location>
        <begin position="1"/>
        <end position="42"/>
    </location>
</feature>
<feature type="compositionally biased region" description="Polar residues" evidence="3">
    <location>
        <begin position="284"/>
        <end position="309"/>
    </location>
</feature>
<dbReference type="Proteomes" id="UP000694888">
    <property type="component" value="Unplaced"/>
</dbReference>
<evidence type="ECO:0000256" key="1">
    <source>
        <dbReference type="ARBA" id="ARBA00022441"/>
    </source>
</evidence>
<dbReference type="PANTHER" id="PTHR46344:SF27">
    <property type="entry name" value="KELCH REPEAT SUPERFAMILY PROTEIN"/>
    <property type="match status" value="1"/>
</dbReference>
<keyword evidence="4" id="KW-1185">Reference proteome</keyword>
<dbReference type="Pfam" id="PF24681">
    <property type="entry name" value="Kelch_KLHDC2_KLHL20_DRC7"/>
    <property type="match status" value="1"/>
</dbReference>
<accession>A0ABM0JQG6</accession>
<dbReference type="SUPFAM" id="SSF117281">
    <property type="entry name" value="Kelch motif"/>
    <property type="match status" value="2"/>
</dbReference>
<keyword evidence="2" id="KW-0677">Repeat</keyword>
<dbReference type="RefSeq" id="XP_005099149.3">
    <property type="nucleotide sequence ID" value="XM_005099092.3"/>
</dbReference>
<reference evidence="5" key="1">
    <citation type="submission" date="2025-08" db="UniProtKB">
        <authorList>
            <consortium name="RefSeq"/>
        </authorList>
    </citation>
    <scope>IDENTIFICATION</scope>
</reference>
<dbReference type="Gene3D" id="2.120.10.80">
    <property type="entry name" value="Kelch-type beta propeller"/>
    <property type="match status" value="1"/>
</dbReference>
<organism evidence="4 5">
    <name type="scientific">Aplysia californica</name>
    <name type="common">California sea hare</name>
    <dbReference type="NCBI Taxonomy" id="6500"/>
    <lineage>
        <taxon>Eukaryota</taxon>
        <taxon>Metazoa</taxon>
        <taxon>Spiralia</taxon>
        <taxon>Lophotrochozoa</taxon>
        <taxon>Mollusca</taxon>
        <taxon>Gastropoda</taxon>
        <taxon>Heterobranchia</taxon>
        <taxon>Euthyneura</taxon>
        <taxon>Tectipleura</taxon>
        <taxon>Aplysiida</taxon>
        <taxon>Aplysioidea</taxon>
        <taxon>Aplysiidae</taxon>
        <taxon>Aplysia</taxon>
    </lineage>
</organism>
<dbReference type="GeneID" id="101851410"/>